<accession>A0AAU8DRN5</accession>
<dbReference type="AlphaFoldDB" id="A0AAU8DRN5"/>
<dbReference type="EMBL" id="CP159218">
    <property type="protein sequence ID" value="XCG64478.1"/>
    <property type="molecule type" value="Genomic_DNA"/>
</dbReference>
<gene>
    <name evidence="2" type="ORF">ABLG96_03825</name>
</gene>
<evidence type="ECO:0000256" key="1">
    <source>
        <dbReference type="SAM" id="MobiDB-lite"/>
    </source>
</evidence>
<protein>
    <submittedName>
        <fullName evidence="2">Uncharacterized protein</fullName>
    </submittedName>
</protein>
<feature type="region of interest" description="Disordered" evidence="1">
    <location>
        <begin position="45"/>
        <end position="65"/>
    </location>
</feature>
<evidence type="ECO:0000313" key="2">
    <source>
        <dbReference type="EMBL" id="XCG64478.1"/>
    </source>
</evidence>
<name>A0AAU8DRN5_9ACTN</name>
<proteinExistence type="predicted"/>
<reference evidence="2" key="1">
    <citation type="submission" date="2024-05" db="EMBL/GenBank/DDBJ databases">
        <authorList>
            <person name="Cai S.Y."/>
            <person name="Jin L.M."/>
            <person name="Li H.R."/>
        </authorList>
    </citation>
    <scope>NUCLEOTIDE SEQUENCE</scope>
    <source>
        <strain evidence="2">A5-74</strain>
    </source>
</reference>
<dbReference type="RefSeq" id="WP_353650091.1">
    <property type="nucleotide sequence ID" value="NZ_CP159218.1"/>
</dbReference>
<organism evidence="2">
    <name type="scientific">Nakamurella sp. A5-74</name>
    <dbReference type="NCBI Taxonomy" id="3158264"/>
    <lineage>
        <taxon>Bacteria</taxon>
        <taxon>Bacillati</taxon>
        <taxon>Actinomycetota</taxon>
        <taxon>Actinomycetes</taxon>
        <taxon>Nakamurellales</taxon>
        <taxon>Nakamurellaceae</taxon>
        <taxon>Nakamurella</taxon>
    </lineage>
</organism>
<sequence length="65" mass="7338">MSDRSASIGAVLARLTTTDPDAANLIRREITDLRAEAATWRRRFRGATRDLQTATSRQDNHRETP</sequence>